<sequence>MAPISCTDKGCTPGLHGRSRAIPRRLSADEIPQVIHDYRIAARNAIEDGFDGVEIHGANGCLLEQFMKDNVNDRTDEYGGTLEKRCRLALEVVKAVVDEIGTTKKDSGNKMIDENHADLIAYGRLFLANPDRPKRFAVDAPLNNYIRDTFYTPDPIVGYTDYPFLDQ</sequence>
<dbReference type="PANTHER" id="PTHR22893:SF91">
    <property type="entry name" value="NADPH DEHYDROGENASE 2-RELATED"/>
    <property type="match status" value="1"/>
</dbReference>
<keyword evidence="3" id="KW-0285">Flavoprotein</keyword>
<reference evidence="7" key="1">
    <citation type="submission" date="2022-04" db="EMBL/GenBank/DDBJ databases">
        <title>A functionally conserved STORR gene fusion in Papaver species that diverged 16.8 million years ago.</title>
        <authorList>
            <person name="Catania T."/>
        </authorList>
    </citation>
    <scope>NUCLEOTIDE SEQUENCE</scope>
    <source>
        <strain evidence="7">S-188037</strain>
    </source>
</reference>
<accession>A0AAD4SNQ9</accession>
<dbReference type="Proteomes" id="UP001202328">
    <property type="component" value="Unassembled WGS sequence"/>
</dbReference>
<evidence type="ECO:0000256" key="2">
    <source>
        <dbReference type="ARBA" id="ARBA00005979"/>
    </source>
</evidence>
<gene>
    <name evidence="7" type="ORF">MKW98_014922</name>
</gene>
<evidence type="ECO:0000256" key="5">
    <source>
        <dbReference type="ARBA" id="ARBA00022857"/>
    </source>
</evidence>
<proteinExistence type="inferred from homology"/>
<dbReference type="SUPFAM" id="SSF51395">
    <property type="entry name" value="FMN-linked oxidoreductases"/>
    <property type="match status" value="1"/>
</dbReference>
<organism evidence="7 8">
    <name type="scientific">Papaver atlanticum</name>
    <dbReference type="NCBI Taxonomy" id="357466"/>
    <lineage>
        <taxon>Eukaryota</taxon>
        <taxon>Viridiplantae</taxon>
        <taxon>Streptophyta</taxon>
        <taxon>Embryophyta</taxon>
        <taxon>Tracheophyta</taxon>
        <taxon>Spermatophyta</taxon>
        <taxon>Magnoliopsida</taxon>
        <taxon>Ranunculales</taxon>
        <taxon>Papaveraceae</taxon>
        <taxon>Papaveroideae</taxon>
        <taxon>Papaver</taxon>
    </lineage>
</organism>
<comment type="cofactor">
    <cofactor evidence="1">
        <name>FMN</name>
        <dbReference type="ChEBI" id="CHEBI:58210"/>
    </cofactor>
</comment>
<evidence type="ECO:0000259" key="6">
    <source>
        <dbReference type="Pfam" id="PF00724"/>
    </source>
</evidence>
<dbReference type="EMBL" id="JAJJMB010009331">
    <property type="protein sequence ID" value="KAI3914315.1"/>
    <property type="molecule type" value="Genomic_DNA"/>
</dbReference>
<dbReference type="InterPro" id="IPR001155">
    <property type="entry name" value="OxRdtase_FMN_N"/>
</dbReference>
<evidence type="ECO:0000256" key="3">
    <source>
        <dbReference type="ARBA" id="ARBA00022630"/>
    </source>
</evidence>
<comment type="similarity">
    <text evidence="2">Belongs to the NADH:flavin oxidoreductase/NADH oxidase family.</text>
</comment>
<keyword evidence="4" id="KW-0288">FMN</keyword>
<keyword evidence="8" id="KW-1185">Reference proteome</keyword>
<dbReference type="Pfam" id="PF00724">
    <property type="entry name" value="Oxidored_FMN"/>
    <property type="match status" value="1"/>
</dbReference>
<name>A0AAD4SNQ9_9MAGN</name>
<dbReference type="AlphaFoldDB" id="A0AAD4SNQ9"/>
<comment type="caution">
    <text evidence="7">The sequence shown here is derived from an EMBL/GenBank/DDBJ whole genome shotgun (WGS) entry which is preliminary data.</text>
</comment>
<evidence type="ECO:0000313" key="8">
    <source>
        <dbReference type="Proteomes" id="UP001202328"/>
    </source>
</evidence>
<dbReference type="InterPro" id="IPR013785">
    <property type="entry name" value="Aldolase_TIM"/>
</dbReference>
<feature type="domain" description="NADH:flavin oxidoreductase/NADH oxidase N-terminal" evidence="6">
    <location>
        <begin position="20"/>
        <end position="102"/>
    </location>
</feature>
<dbReference type="InterPro" id="IPR045247">
    <property type="entry name" value="Oye-like"/>
</dbReference>
<protein>
    <recommendedName>
        <fullName evidence="6">NADH:flavin oxidoreductase/NADH oxidase N-terminal domain-containing protein</fullName>
    </recommendedName>
</protein>
<evidence type="ECO:0000256" key="1">
    <source>
        <dbReference type="ARBA" id="ARBA00001917"/>
    </source>
</evidence>
<evidence type="ECO:0000313" key="7">
    <source>
        <dbReference type="EMBL" id="KAI3914315.1"/>
    </source>
</evidence>
<dbReference type="PANTHER" id="PTHR22893">
    <property type="entry name" value="NADH OXIDOREDUCTASE-RELATED"/>
    <property type="match status" value="1"/>
</dbReference>
<dbReference type="GO" id="GO:0010181">
    <property type="term" value="F:FMN binding"/>
    <property type="evidence" value="ECO:0007669"/>
    <property type="project" value="InterPro"/>
</dbReference>
<keyword evidence="5" id="KW-0521">NADP</keyword>
<dbReference type="GO" id="GO:0016491">
    <property type="term" value="F:oxidoreductase activity"/>
    <property type="evidence" value="ECO:0007669"/>
    <property type="project" value="InterPro"/>
</dbReference>
<dbReference type="Gene3D" id="3.20.20.70">
    <property type="entry name" value="Aldolase class I"/>
    <property type="match status" value="2"/>
</dbReference>
<evidence type="ECO:0000256" key="4">
    <source>
        <dbReference type="ARBA" id="ARBA00022643"/>
    </source>
</evidence>